<dbReference type="Gene3D" id="3.30.70.270">
    <property type="match status" value="1"/>
</dbReference>
<feature type="domain" description="CHASE" evidence="6">
    <location>
        <begin position="117"/>
        <end position="254"/>
    </location>
</feature>
<dbReference type="Pfam" id="PF00990">
    <property type="entry name" value="GGDEF"/>
    <property type="match status" value="1"/>
</dbReference>
<dbReference type="Pfam" id="PF08447">
    <property type="entry name" value="PAS_3"/>
    <property type="match status" value="1"/>
</dbReference>
<organism evidence="9 10">
    <name type="scientific">Pseudorhizobium endolithicum</name>
    <dbReference type="NCBI Taxonomy" id="1191678"/>
    <lineage>
        <taxon>Bacteria</taxon>
        <taxon>Pseudomonadati</taxon>
        <taxon>Pseudomonadota</taxon>
        <taxon>Alphaproteobacteria</taxon>
        <taxon>Hyphomicrobiales</taxon>
        <taxon>Rhizobiaceae</taxon>
        <taxon>Rhizobium/Agrobacterium group</taxon>
        <taxon>Pseudorhizobium</taxon>
    </lineage>
</organism>
<dbReference type="InterPro" id="IPR052155">
    <property type="entry name" value="Biofilm_reg_signaling"/>
</dbReference>
<dbReference type="InterPro" id="IPR029787">
    <property type="entry name" value="Nucleotide_cyclase"/>
</dbReference>
<evidence type="ECO:0000259" key="8">
    <source>
        <dbReference type="PROSITE" id="PS50887"/>
    </source>
</evidence>
<feature type="transmembrane region" description="Helical" evidence="5">
    <location>
        <begin position="270"/>
        <end position="293"/>
    </location>
</feature>
<dbReference type="PROSITE" id="PS50887">
    <property type="entry name" value="GGDEF"/>
    <property type="match status" value="1"/>
</dbReference>
<dbReference type="InterPro" id="IPR035965">
    <property type="entry name" value="PAS-like_dom_sf"/>
</dbReference>
<dbReference type="CDD" id="cd00130">
    <property type="entry name" value="PAS"/>
    <property type="match status" value="1"/>
</dbReference>
<dbReference type="SMART" id="SM00267">
    <property type="entry name" value="GGDEF"/>
    <property type="match status" value="1"/>
</dbReference>
<dbReference type="Proteomes" id="UP000606921">
    <property type="component" value="Unassembled WGS sequence"/>
</dbReference>
<dbReference type="InterPro" id="IPR013655">
    <property type="entry name" value="PAS_fold_3"/>
</dbReference>
<feature type="domain" description="EAL" evidence="7">
    <location>
        <begin position="632"/>
        <end position="883"/>
    </location>
</feature>
<evidence type="ECO:0000259" key="6">
    <source>
        <dbReference type="PROSITE" id="PS50839"/>
    </source>
</evidence>
<keyword evidence="2 5" id="KW-0812">Transmembrane</keyword>
<evidence type="ECO:0000256" key="5">
    <source>
        <dbReference type="SAM" id="Phobius"/>
    </source>
</evidence>
<evidence type="ECO:0000313" key="10">
    <source>
        <dbReference type="Proteomes" id="UP000606921"/>
    </source>
</evidence>
<evidence type="ECO:0000256" key="4">
    <source>
        <dbReference type="ARBA" id="ARBA00023136"/>
    </source>
</evidence>
<evidence type="ECO:0000313" key="9">
    <source>
        <dbReference type="EMBL" id="CAD7048233.1"/>
    </source>
</evidence>
<dbReference type="Gene3D" id="2.10.70.100">
    <property type="match status" value="1"/>
</dbReference>
<dbReference type="EMBL" id="CABFWF030000014">
    <property type="protein sequence ID" value="CAD7048233.1"/>
    <property type="molecule type" value="Genomic_DNA"/>
</dbReference>
<feature type="transmembrane region" description="Helical" evidence="5">
    <location>
        <begin position="20"/>
        <end position="40"/>
    </location>
</feature>
<accession>A0ABN7JVJ4</accession>
<dbReference type="NCBIfam" id="TIGR00229">
    <property type="entry name" value="sensory_box"/>
    <property type="match status" value="1"/>
</dbReference>
<dbReference type="PANTHER" id="PTHR44757">
    <property type="entry name" value="DIGUANYLATE CYCLASE DGCP"/>
    <property type="match status" value="1"/>
</dbReference>
<gene>
    <name evidence="9" type="ORF">REJC140_01354</name>
</gene>
<dbReference type="InterPro" id="IPR000014">
    <property type="entry name" value="PAS"/>
</dbReference>
<evidence type="ECO:0000256" key="3">
    <source>
        <dbReference type="ARBA" id="ARBA00022989"/>
    </source>
</evidence>
<proteinExistence type="predicted"/>
<comment type="subcellular location">
    <subcellularLocation>
        <location evidence="1">Membrane</location>
    </subcellularLocation>
</comment>
<feature type="domain" description="GGDEF" evidence="8">
    <location>
        <begin position="490"/>
        <end position="623"/>
    </location>
</feature>
<dbReference type="InterPro" id="IPR035919">
    <property type="entry name" value="EAL_sf"/>
</dbReference>
<dbReference type="CDD" id="cd01949">
    <property type="entry name" value="GGDEF"/>
    <property type="match status" value="1"/>
</dbReference>
<dbReference type="RefSeq" id="WP_142593501.1">
    <property type="nucleotide sequence ID" value="NZ_CABFWF030000014.1"/>
</dbReference>
<dbReference type="SUPFAM" id="SSF141868">
    <property type="entry name" value="EAL domain-like"/>
    <property type="match status" value="1"/>
</dbReference>
<comment type="caution">
    <text evidence="9">The sequence shown here is derived from an EMBL/GenBank/DDBJ whole genome shotgun (WGS) entry which is preliminary data.</text>
</comment>
<dbReference type="SMART" id="SM00091">
    <property type="entry name" value="PAS"/>
    <property type="match status" value="1"/>
</dbReference>
<protein>
    <submittedName>
        <fullName evidence="9">Bifunctional diguanylate cyclase/phosphodiesterase</fullName>
    </submittedName>
</protein>
<dbReference type="Gene3D" id="3.30.450.20">
    <property type="entry name" value="PAS domain"/>
    <property type="match status" value="1"/>
</dbReference>
<dbReference type="SUPFAM" id="SSF55785">
    <property type="entry name" value="PYP-like sensor domain (PAS domain)"/>
    <property type="match status" value="1"/>
</dbReference>
<reference evidence="9 10" key="1">
    <citation type="submission" date="2020-11" db="EMBL/GenBank/DDBJ databases">
        <authorList>
            <person name="Lassalle F."/>
        </authorList>
    </citation>
    <scope>NUCLEOTIDE SEQUENCE [LARGE SCALE GENOMIC DNA]</scope>
    <source>
        <strain evidence="9 10">JC140</strain>
    </source>
</reference>
<dbReference type="PROSITE" id="PS50883">
    <property type="entry name" value="EAL"/>
    <property type="match status" value="1"/>
</dbReference>
<keyword evidence="4 5" id="KW-0472">Membrane</keyword>
<dbReference type="CDD" id="cd01948">
    <property type="entry name" value="EAL"/>
    <property type="match status" value="1"/>
</dbReference>
<dbReference type="PROSITE" id="PS50839">
    <property type="entry name" value="CHASE"/>
    <property type="match status" value="1"/>
</dbReference>
<evidence type="ECO:0000256" key="1">
    <source>
        <dbReference type="ARBA" id="ARBA00004370"/>
    </source>
</evidence>
<dbReference type="InterPro" id="IPR006189">
    <property type="entry name" value="CHASE_dom"/>
</dbReference>
<sequence length="898" mass="99382">MSLSPSKHRANRTAPKWWGLSYYIPALLAITTVLIVFVLADADRRAQYHVTQRVKAAEQLADVVARLETNIRGNVNLVHGLVTAVASDPQISQPRFTAIAERIFSVPSQLRNLAAAPNLVITMVYPEEANRASLGLDYMTIPAQRGPAVQAIERRKVVITGPVDLVQGGQGLIARYPVFSLSSGRFWGIVSAVVDLNRLYWDSNVNSPSQGLDIAIAKRPSPRAGEVFYGREDLFQDNPVMTSIDLGYDSWYLAAVPKGGWSGEPSDLDFFRLSALALAFFIVAPLVWAGLLMKQRHDSLLMLEEREDRLETLSRRLQLALEASRIGVWEYHPETNRLLLDARMCDLYGQPADKSEGSLKDWFDAVHPDDLNETKAAFQEVVSRKTPFLKDFRVVLPSGEVRHIRAHGAVQQTSNGVVNVVGANWDVTEDVAMQTELRAARVATEEQNRQLRTTRRVLEHQSLHDALTGLPNRRFLDQFMVNADTSDVSQKLAFIHIDLDHFKHVNDTLGHATGDEVLKAATARLREIVGPEEVISRIGGDEFVIVTCGADPAGRAQEVAHAVVAMLARPIEVEGQECRIGCSAGIACQITAAETPQQLLINADIALYEAKKRGRNRVEFFSDELRAATIETKRTADELLKALECDEFVPYFQPQFDAHSLAISGVEALARWAHPERGILTPDIFLDVAEGLGRVAEIDALVLSKSLFQMTRWRGQGIGIPKLSVNISAQRLKDPKLLGTLSAMPIGDHKVAFELLESISFEDQEEDLKSAIRHLKELGIEIEIDDFGSGHASIVSLLELAPHRLKIDRKLVAPIDVSESQRRLVASIIEIGRSLGIDIVAEGVETMAHAEILKGMGCNTLQGYAFARPMSSQDLIIFAEEWQKLHPAAHRPATLRRA</sequence>
<dbReference type="Gene3D" id="3.20.20.450">
    <property type="entry name" value="EAL domain"/>
    <property type="match status" value="1"/>
</dbReference>
<evidence type="ECO:0000256" key="2">
    <source>
        <dbReference type="ARBA" id="ARBA00022692"/>
    </source>
</evidence>
<dbReference type="InterPro" id="IPR001633">
    <property type="entry name" value="EAL_dom"/>
</dbReference>
<dbReference type="InterPro" id="IPR043128">
    <property type="entry name" value="Rev_trsase/Diguanyl_cyclase"/>
</dbReference>
<name>A0ABN7JVJ4_9HYPH</name>
<evidence type="ECO:0000259" key="7">
    <source>
        <dbReference type="PROSITE" id="PS50883"/>
    </source>
</evidence>
<dbReference type="PANTHER" id="PTHR44757:SF2">
    <property type="entry name" value="BIOFILM ARCHITECTURE MAINTENANCE PROTEIN MBAA"/>
    <property type="match status" value="1"/>
</dbReference>
<dbReference type="SUPFAM" id="SSF55073">
    <property type="entry name" value="Nucleotide cyclase"/>
    <property type="match status" value="1"/>
</dbReference>
<keyword evidence="3 5" id="KW-1133">Transmembrane helix</keyword>
<dbReference type="InterPro" id="IPR042240">
    <property type="entry name" value="CHASE_sf"/>
</dbReference>
<dbReference type="SMART" id="SM01079">
    <property type="entry name" value="CHASE"/>
    <property type="match status" value="1"/>
</dbReference>
<dbReference type="InterPro" id="IPR000160">
    <property type="entry name" value="GGDEF_dom"/>
</dbReference>
<dbReference type="SMART" id="SM00052">
    <property type="entry name" value="EAL"/>
    <property type="match status" value="1"/>
</dbReference>
<dbReference type="Gene3D" id="3.30.450.350">
    <property type="entry name" value="CHASE domain"/>
    <property type="match status" value="1"/>
</dbReference>
<keyword evidence="10" id="KW-1185">Reference proteome</keyword>
<dbReference type="Pfam" id="PF03924">
    <property type="entry name" value="CHASE"/>
    <property type="match status" value="1"/>
</dbReference>
<dbReference type="Pfam" id="PF00563">
    <property type="entry name" value="EAL"/>
    <property type="match status" value="1"/>
</dbReference>
<dbReference type="NCBIfam" id="TIGR00254">
    <property type="entry name" value="GGDEF"/>
    <property type="match status" value="1"/>
</dbReference>